<name>A0ACD1GZ34_9EURO</name>
<evidence type="ECO:0000313" key="2">
    <source>
        <dbReference type="Proteomes" id="UP000249661"/>
    </source>
</evidence>
<accession>A0ACD1GZ34</accession>
<sequence length="93" mass="10076">MEEKNPPRVAHVNVDRVPCPTRPTAPIHPSPTATGALDRSISLLDVNGSFSNGPNVARWCLIALTRFYVAKVTIDGAEMPFFSCGYSSQRAFG</sequence>
<keyword evidence="2" id="KW-1185">Reference proteome</keyword>
<gene>
    <name evidence="1" type="ORF">BO66DRAFT_394526</name>
</gene>
<organism evidence="1 2">
    <name type="scientific">Aspergillus aculeatinus CBS 121060</name>
    <dbReference type="NCBI Taxonomy" id="1448322"/>
    <lineage>
        <taxon>Eukaryota</taxon>
        <taxon>Fungi</taxon>
        <taxon>Dikarya</taxon>
        <taxon>Ascomycota</taxon>
        <taxon>Pezizomycotina</taxon>
        <taxon>Eurotiomycetes</taxon>
        <taxon>Eurotiomycetidae</taxon>
        <taxon>Eurotiales</taxon>
        <taxon>Aspergillaceae</taxon>
        <taxon>Aspergillus</taxon>
        <taxon>Aspergillus subgen. Circumdati</taxon>
    </lineage>
</organism>
<dbReference type="EMBL" id="KZ824981">
    <property type="protein sequence ID" value="RAH66611.1"/>
    <property type="molecule type" value="Genomic_DNA"/>
</dbReference>
<proteinExistence type="predicted"/>
<protein>
    <submittedName>
        <fullName evidence="1">Uncharacterized protein</fullName>
    </submittedName>
</protein>
<reference evidence="1" key="1">
    <citation type="submission" date="2018-02" db="EMBL/GenBank/DDBJ databases">
        <title>The genomes of Aspergillus section Nigri reveals drivers in fungal speciation.</title>
        <authorList>
            <consortium name="DOE Joint Genome Institute"/>
            <person name="Vesth T.C."/>
            <person name="Nybo J."/>
            <person name="Theobald S."/>
            <person name="Brandl J."/>
            <person name="Frisvad J.C."/>
            <person name="Nielsen K.F."/>
            <person name="Lyhne E.K."/>
            <person name="Kogle M.E."/>
            <person name="Kuo A."/>
            <person name="Riley R."/>
            <person name="Clum A."/>
            <person name="Nolan M."/>
            <person name="Lipzen A."/>
            <person name="Salamov A."/>
            <person name="Henrissat B."/>
            <person name="Wiebenga A."/>
            <person name="De vries R.P."/>
            <person name="Grigoriev I.V."/>
            <person name="Mortensen U.H."/>
            <person name="Andersen M.R."/>
            <person name="Baker S.E."/>
        </authorList>
    </citation>
    <scope>NUCLEOTIDE SEQUENCE</scope>
    <source>
        <strain evidence="1">CBS 121060</strain>
    </source>
</reference>
<evidence type="ECO:0000313" key="1">
    <source>
        <dbReference type="EMBL" id="RAH66611.1"/>
    </source>
</evidence>
<dbReference type="Proteomes" id="UP000249661">
    <property type="component" value="Unassembled WGS sequence"/>
</dbReference>